<reference evidence="2" key="2">
    <citation type="submission" date="2020-11" db="EMBL/GenBank/DDBJ databases">
        <authorList>
            <person name="McCartney M.A."/>
            <person name="Auch B."/>
            <person name="Kono T."/>
            <person name="Mallez S."/>
            <person name="Becker A."/>
            <person name="Gohl D.M."/>
            <person name="Silverstein K.A.T."/>
            <person name="Koren S."/>
            <person name="Bechman K.B."/>
            <person name="Herman A."/>
            <person name="Abrahante J.E."/>
            <person name="Garbe J."/>
        </authorList>
    </citation>
    <scope>NUCLEOTIDE SEQUENCE</scope>
    <source>
        <strain evidence="2">Duluth1</strain>
        <tissue evidence="2">Whole animal</tissue>
    </source>
</reference>
<feature type="chain" id="PRO_5039459237" evidence="1">
    <location>
        <begin position="19"/>
        <end position="66"/>
    </location>
</feature>
<proteinExistence type="predicted"/>
<dbReference type="AlphaFoldDB" id="A0A9D4DK10"/>
<gene>
    <name evidence="2" type="ORF">DPMN_184260</name>
</gene>
<dbReference type="Proteomes" id="UP000828390">
    <property type="component" value="Unassembled WGS sequence"/>
</dbReference>
<feature type="signal peptide" evidence="1">
    <location>
        <begin position="1"/>
        <end position="18"/>
    </location>
</feature>
<sequence>MIPWYSVIFGICVSFSQCSKVTPISELNDPHPTDLQGLSAEQETVLVEIMSLQSSQEASIQSLQGS</sequence>
<dbReference type="EMBL" id="JAIWYP010000010">
    <property type="protein sequence ID" value="KAH3749750.1"/>
    <property type="molecule type" value="Genomic_DNA"/>
</dbReference>
<evidence type="ECO:0000313" key="2">
    <source>
        <dbReference type="EMBL" id="KAH3749750.1"/>
    </source>
</evidence>
<reference evidence="2" key="1">
    <citation type="journal article" date="2019" name="bioRxiv">
        <title>The Genome of the Zebra Mussel, Dreissena polymorpha: A Resource for Invasive Species Research.</title>
        <authorList>
            <person name="McCartney M.A."/>
            <person name="Auch B."/>
            <person name="Kono T."/>
            <person name="Mallez S."/>
            <person name="Zhang Y."/>
            <person name="Obille A."/>
            <person name="Becker A."/>
            <person name="Abrahante J.E."/>
            <person name="Garbe J."/>
            <person name="Badalamenti J.P."/>
            <person name="Herman A."/>
            <person name="Mangelson H."/>
            <person name="Liachko I."/>
            <person name="Sullivan S."/>
            <person name="Sone E.D."/>
            <person name="Koren S."/>
            <person name="Silverstein K.A.T."/>
            <person name="Beckman K.B."/>
            <person name="Gohl D.M."/>
        </authorList>
    </citation>
    <scope>NUCLEOTIDE SEQUENCE</scope>
    <source>
        <strain evidence="2">Duluth1</strain>
        <tissue evidence="2">Whole animal</tissue>
    </source>
</reference>
<protein>
    <submittedName>
        <fullName evidence="2">Uncharacterized protein</fullName>
    </submittedName>
</protein>
<evidence type="ECO:0000313" key="3">
    <source>
        <dbReference type="Proteomes" id="UP000828390"/>
    </source>
</evidence>
<evidence type="ECO:0000256" key="1">
    <source>
        <dbReference type="SAM" id="SignalP"/>
    </source>
</evidence>
<name>A0A9D4DK10_DREPO</name>
<keyword evidence="1" id="KW-0732">Signal</keyword>
<organism evidence="2 3">
    <name type="scientific">Dreissena polymorpha</name>
    <name type="common">Zebra mussel</name>
    <name type="synonym">Mytilus polymorpha</name>
    <dbReference type="NCBI Taxonomy" id="45954"/>
    <lineage>
        <taxon>Eukaryota</taxon>
        <taxon>Metazoa</taxon>
        <taxon>Spiralia</taxon>
        <taxon>Lophotrochozoa</taxon>
        <taxon>Mollusca</taxon>
        <taxon>Bivalvia</taxon>
        <taxon>Autobranchia</taxon>
        <taxon>Heteroconchia</taxon>
        <taxon>Euheterodonta</taxon>
        <taxon>Imparidentia</taxon>
        <taxon>Neoheterodontei</taxon>
        <taxon>Myida</taxon>
        <taxon>Dreissenoidea</taxon>
        <taxon>Dreissenidae</taxon>
        <taxon>Dreissena</taxon>
    </lineage>
</organism>
<comment type="caution">
    <text evidence="2">The sequence shown here is derived from an EMBL/GenBank/DDBJ whole genome shotgun (WGS) entry which is preliminary data.</text>
</comment>
<keyword evidence="3" id="KW-1185">Reference proteome</keyword>
<accession>A0A9D4DK10</accession>